<evidence type="ECO:0000313" key="3">
    <source>
        <dbReference type="Proteomes" id="UP000215914"/>
    </source>
</evidence>
<sequence>MFPFDLTTASSHHSPPHRNHRFDHRLPPLLEPLESRTSHHTPLTTVAPLLAGAFYDAPPIISRRNQLCSSELSIYQRGSVTLVLRSDQAAIIAASRLVSVRNFSLWCWLALFAYYLRTT</sequence>
<reference evidence="3" key="1">
    <citation type="journal article" date="2017" name="Nature">
        <title>The sunflower genome provides insights into oil metabolism, flowering and Asterid evolution.</title>
        <authorList>
            <person name="Badouin H."/>
            <person name="Gouzy J."/>
            <person name="Grassa C.J."/>
            <person name="Murat F."/>
            <person name="Staton S.E."/>
            <person name="Cottret L."/>
            <person name="Lelandais-Briere C."/>
            <person name="Owens G.L."/>
            <person name="Carrere S."/>
            <person name="Mayjonade B."/>
            <person name="Legrand L."/>
            <person name="Gill N."/>
            <person name="Kane N.C."/>
            <person name="Bowers J.E."/>
            <person name="Hubner S."/>
            <person name="Bellec A."/>
            <person name="Berard A."/>
            <person name="Berges H."/>
            <person name="Blanchet N."/>
            <person name="Boniface M.C."/>
            <person name="Brunel D."/>
            <person name="Catrice O."/>
            <person name="Chaidir N."/>
            <person name="Claudel C."/>
            <person name="Donnadieu C."/>
            <person name="Faraut T."/>
            <person name="Fievet G."/>
            <person name="Helmstetter N."/>
            <person name="King M."/>
            <person name="Knapp S.J."/>
            <person name="Lai Z."/>
            <person name="Le Paslier M.C."/>
            <person name="Lippi Y."/>
            <person name="Lorenzon L."/>
            <person name="Mandel J.R."/>
            <person name="Marage G."/>
            <person name="Marchand G."/>
            <person name="Marquand E."/>
            <person name="Bret-Mestries E."/>
            <person name="Morien E."/>
            <person name="Nambeesan S."/>
            <person name="Nguyen T."/>
            <person name="Pegot-Espagnet P."/>
            <person name="Pouilly N."/>
            <person name="Raftis F."/>
            <person name="Sallet E."/>
            <person name="Schiex T."/>
            <person name="Thomas J."/>
            <person name="Vandecasteele C."/>
            <person name="Vares D."/>
            <person name="Vear F."/>
            <person name="Vautrin S."/>
            <person name="Crespi M."/>
            <person name="Mangin B."/>
            <person name="Burke J.M."/>
            <person name="Salse J."/>
            <person name="Munos S."/>
            <person name="Vincourt P."/>
            <person name="Rieseberg L.H."/>
            <person name="Langlade N.B."/>
        </authorList>
    </citation>
    <scope>NUCLEOTIDE SEQUENCE [LARGE SCALE GENOMIC DNA]</scope>
    <source>
        <strain evidence="3">cv. SF193</strain>
    </source>
</reference>
<dbReference type="Proteomes" id="UP000215914">
    <property type="component" value="Chromosome 13"/>
</dbReference>
<protein>
    <submittedName>
        <fullName evidence="2">Uncharacterized protein</fullName>
    </submittedName>
</protein>
<dbReference type="AlphaFoldDB" id="A0A251SW83"/>
<dbReference type="InParanoid" id="A0A251SW83"/>
<feature type="region of interest" description="Disordered" evidence="1">
    <location>
        <begin position="1"/>
        <end position="21"/>
    </location>
</feature>
<gene>
    <name evidence="2" type="ORF">HannXRQ_Chr13g0420211</name>
</gene>
<organism evidence="2 3">
    <name type="scientific">Helianthus annuus</name>
    <name type="common">Common sunflower</name>
    <dbReference type="NCBI Taxonomy" id="4232"/>
    <lineage>
        <taxon>Eukaryota</taxon>
        <taxon>Viridiplantae</taxon>
        <taxon>Streptophyta</taxon>
        <taxon>Embryophyta</taxon>
        <taxon>Tracheophyta</taxon>
        <taxon>Spermatophyta</taxon>
        <taxon>Magnoliopsida</taxon>
        <taxon>eudicotyledons</taxon>
        <taxon>Gunneridae</taxon>
        <taxon>Pentapetalae</taxon>
        <taxon>asterids</taxon>
        <taxon>campanulids</taxon>
        <taxon>Asterales</taxon>
        <taxon>Asteraceae</taxon>
        <taxon>Asteroideae</taxon>
        <taxon>Heliantheae alliance</taxon>
        <taxon>Heliantheae</taxon>
        <taxon>Helianthus</taxon>
    </lineage>
</organism>
<name>A0A251SW83_HELAN</name>
<keyword evidence="3" id="KW-1185">Reference proteome</keyword>
<proteinExistence type="predicted"/>
<evidence type="ECO:0000256" key="1">
    <source>
        <dbReference type="SAM" id="MobiDB-lite"/>
    </source>
</evidence>
<accession>A0A251SW83</accession>
<dbReference type="EMBL" id="CM007902">
    <property type="protein sequence ID" value="OTG03090.1"/>
    <property type="molecule type" value="Genomic_DNA"/>
</dbReference>
<evidence type="ECO:0000313" key="2">
    <source>
        <dbReference type="EMBL" id="OTG03090.1"/>
    </source>
</evidence>